<accession>A4BGG8</accession>
<keyword evidence="14" id="KW-1185">Reference proteome</keyword>
<feature type="transmembrane region" description="Helical" evidence="12">
    <location>
        <begin position="291"/>
        <end position="315"/>
    </location>
</feature>
<dbReference type="PANTHER" id="PTHR43141">
    <property type="entry name" value="CYTOCHROME BD2 SUBUNIT II"/>
    <property type="match status" value="1"/>
</dbReference>
<feature type="transmembrane region" description="Helical" evidence="12">
    <location>
        <begin position="161"/>
        <end position="182"/>
    </location>
</feature>
<evidence type="ECO:0000256" key="5">
    <source>
        <dbReference type="ARBA" id="ARBA00022617"/>
    </source>
</evidence>
<dbReference type="RefSeq" id="WP_008045999.1">
    <property type="nucleotide sequence ID" value="NZ_CH724152.1"/>
</dbReference>
<evidence type="ECO:0000256" key="12">
    <source>
        <dbReference type="SAM" id="Phobius"/>
    </source>
</evidence>
<feature type="transmembrane region" description="Helical" evidence="12">
    <location>
        <begin position="118"/>
        <end position="149"/>
    </location>
</feature>
<evidence type="ECO:0000256" key="1">
    <source>
        <dbReference type="ARBA" id="ARBA00004651"/>
    </source>
</evidence>
<comment type="similarity">
    <text evidence="2">Belongs to the cytochrome ubiquinol oxidase subunit 2 family.</text>
</comment>
<keyword evidence="11 12" id="KW-0472">Membrane</keyword>
<evidence type="ECO:0000256" key="9">
    <source>
        <dbReference type="ARBA" id="ARBA00022989"/>
    </source>
</evidence>
<evidence type="ECO:0000256" key="11">
    <source>
        <dbReference type="ARBA" id="ARBA00023136"/>
    </source>
</evidence>
<feature type="transmembrane region" description="Helical" evidence="12">
    <location>
        <begin position="12"/>
        <end position="40"/>
    </location>
</feature>
<keyword evidence="6 12" id="KW-0812">Transmembrane</keyword>
<keyword evidence="7" id="KW-0479">Metal-binding</keyword>
<keyword evidence="5" id="KW-0349">Heme</keyword>
<dbReference type="PIRSF" id="PIRSF000267">
    <property type="entry name" value="Cyt_oxidse_sub2"/>
    <property type="match status" value="1"/>
</dbReference>
<dbReference type="InterPro" id="IPR003317">
    <property type="entry name" value="Cyt-d_oxidase_su2"/>
</dbReference>
<dbReference type="OrthoDB" id="9776710at2"/>
<organism evidence="13 14">
    <name type="scientific">Reinekea blandensis MED297</name>
    <dbReference type="NCBI Taxonomy" id="314283"/>
    <lineage>
        <taxon>Bacteria</taxon>
        <taxon>Pseudomonadati</taxon>
        <taxon>Pseudomonadota</taxon>
        <taxon>Gammaproteobacteria</taxon>
        <taxon>Oceanospirillales</taxon>
        <taxon>Saccharospirillaceae</taxon>
        <taxon>Reinekea</taxon>
    </lineage>
</organism>
<feature type="transmembrane region" description="Helical" evidence="12">
    <location>
        <begin position="61"/>
        <end position="80"/>
    </location>
</feature>
<feature type="transmembrane region" description="Helical" evidence="12">
    <location>
        <begin position="335"/>
        <end position="357"/>
    </location>
</feature>
<proteinExistence type="inferred from homology"/>
<evidence type="ECO:0000313" key="14">
    <source>
        <dbReference type="Proteomes" id="UP000005953"/>
    </source>
</evidence>
<sequence>MLDYETLRIIWWLLVGVLLIGFAITDGFDLGVGALLTLVGKTDNDRRVMINTIGPHWDGNQVWFITAGGAIFAAFPFIYATAFSGFYLALMLTLMALWMRPIGFDYRSKLTDPRWRSLWDWALFAGGIVPSLIFGVAFGNLLLGVPFVFDDMLKVTYTGSFFALLNPFAILAGLISVGMLLLHGSTWLQLKTDGVIRERARFLSLVLGVVTPVLFILAGLWLAFGLDGYVITSAVVTDAASNPLHKTVVAESGAWMNNYAQYPWMLVAPVLGIVAPVLVSLLSIRGRSGWAFIGSAGTLAGIILTAGFSMFPFLMPSSSHPGMSLTIWDASSSHLTLSIMFYVALIFVPIVLGYTLWSFWVMRGRIKEQDVADGHGHTIY</sequence>
<feature type="transmembrane region" description="Helical" evidence="12">
    <location>
        <begin position="262"/>
        <end position="284"/>
    </location>
</feature>
<dbReference type="Proteomes" id="UP000005953">
    <property type="component" value="Unassembled WGS sequence"/>
</dbReference>
<reference evidence="13 14" key="1">
    <citation type="submission" date="2006-02" db="EMBL/GenBank/DDBJ databases">
        <authorList>
            <person name="Pinhassi J."/>
            <person name="Pedros-Alio C."/>
            <person name="Ferriera S."/>
            <person name="Johnson J."/>
            <person name="Kravitz S."/>
            <person name="Halpern A."/>
            <person name="Remington K."/>
            <person name="Beeson K."/>
            <person name="Tran B."/>
            <person name="Rogers Y.-H."/>
            <person name="Friedman R."/>
            <person name="Venter J.C."/>
        </authorList>
    </citation>
    <scope>NUCLEOTIDE SEQUENCE [LARGE SCALE GENOMIC DNA]</scope>
    <source>
        <strain evidence="13 14">MED297</strain>
    </source>
</reference>
<name>A4BGG8_9GAMM</name>
<evidence type="ECO:0000256" key="7">
    <source>
        <dbReference type="ARBA" id="ARBA00022723"/>
    </source>
</evidence>
<dbReference type="EMBL" id="AAOE01000016">
    <property type="protein sequence ID" value="EAR08774.1"/>
    <property type="molecule type" value="Genomic_DNA"/>
</dbReference>
<comment type="caution">
    <text evidence="13">The sequence shown here is derived from an EMBL/GenBank/DDBJ whole genome shotgun (WGS) entry which is preliminary data.</text>
</comment>
<keyword evidence="3" id="KW-0813">Transport</keyword>
<dbReference type="STRING" id="314283.MED297_08921"/>
<evidence type="ECO:0000256" key="10">
    <source>
        <dbReference type="ARBA" id="ARBA00023004"/>
    </source>
</evidence>
<evidence type="ECO:0000313" key="13">
    <source>
        <dbReference type="EMBL" id="EAR08774.1"/>
    </source>
</evidence>
<dbReference type="Pfam" id="PF02322">
    <property type="entry name" value="Cyt_bd_oxida_II"/>
    <property type="match status" value="1"/>
</dbReference>
<dbReference type="NCBIfam" id="TIGR00203">
    <property type="entry name" value="cydB"/>
    <property type="match status" value="1"/>
</dbReference>
<evidence type="ECO:0000256" key="4">
    <source>
        <dbReference type="ARBA" id="ARBA00022475"/>
    </source>
</evidence>
<dbReference type="AlphaFoldDB" id="A4BGG8"/>
<keyword evidence="9 12" id="KW-1133">Transmembrane helix</keyword>
<dbReference type="PANTHER" id="PTHR43141:SF5">
    <property type="entry name" value="CYTOCHROME BD-I UBIQUINOL OXIDASE SUBUNIT 2"/>
    <property type="match status" value="1"/>
</dbReference>
<dbReference type="GO" id="GO:0070069">
    <property type="term" value="C:cytochrome complex"/>
    <property type="evidence" value="ECO:0007669"/>
    <property type="project" value="TreeGrafter"/>
</dbReference>
<feature type="transmembrane region" description="Helical" evidence="12">
    <location>
        <begin position="202"/>
        <end position="224"/>
    </location>
</feature>
<keyword evidence="10" id="KW-0408">Iron</keyword>
<evidence type="ECO:0000256" key="8">
    <source>
        <dbReference type="ARBA" id="ARBA00022982"/>
    </source>
</evidence>
<protein>
    <submittedName>
        <fullName evidence="13">Cytochrome D ubiquinol oxidase subunit II (Cytochrome BD-I oxidase subunit II)</fullName>
    </submittedName>
</protein>
<dbReference type="GO" id="GO:0005886">
    <property type="term" value="C:plasma membrane"/>
    <property type="evidence" value="ECO:0007669"/>
    <property type="project" value="UniProtKB-SubCell"/>
</dbReference>
<dbReference type="GO" id="GO:0016682">
    <property type="term" value="F:oxidoreductase activity, acting on diphenols and related substances as donors, oxygen as acceptor"/>
    <property type="evidence" value="ECO:0007669"/>
    <property type="project" value="TreeGrafter"/>
</dbReference>
<evidence type="ECO:0000256" key="2">
    <source>
        <dbReference type="ARBA" id="ARBA00007543"/>
    </source>
</evidence>
<gene>
    <name evidence="13" type="ORF">MED297_08921</name>
</gene>
<comment type="subcellular location">
    <subcellularLocation>
        <location evidence="1">Cell membrane</location>
        <topology evidence="1">Multi-pass membrane protein</topology>
    </subcellularLocation>
</comment>
<dbReference type="GO" id="GO:0019646">
    <property type="term" value="P:aerobic electron transport chain"/>
    <property type="evidence" value="ECO:0007669"/>
    <property type="project" value="TreeGrafter"/>
</dbReference>
<keyword evidence="8" id="KW-0249">Electron transport</keyword>
<dbReference type="GO" id="GO:0009055">
    <property type="term" value="F:electron transfer activity"/>
    <property type="evidence" value="ECO:0007669"/>
    <property type="project" value="TreeGrafter"/>
</dbReference>
<keyword evidence="4" id="KW-1003">Cell membrane</keyword>
<evidence type="ECO:0000256" key="6">
    <source>
        <dbReference type="ARBA" id="ARBA00022692"/>
    </source>
</evidence>
<dbReference type="HOGENOM" id="CLU_049294_0_0_6"/>
<dbReference type="GO" id="GO:0046872">
    <property type="term" value="F:metal ion binding"/>
    <property type="evidence" value="ECO:0007669"/>
    <property type="project" value="UniProtKB-KW"/>
</dbReference>
<evidence type="ECO:0000256" key="3">
    <source>
        <dbReference type="ARBA" id="ARBA00022448"/>
    </source>
</evidence>